<feature type="region of interest" description="Disordered" evidence="1">
    <location>
        <begin position="1"/>
        <end position="25"/>
    </location>
</feature>
<evidence type="ECO:0000259" key="2">
    <source>
        <dbReference type="PROSITE" id="PS51186"/>
    </source>
</evidence>
<dbReference type="PROSITE" id="PS51186">
    <property type="entry name" value="GNAT"/>
    <property type="match status" value="1"/>
</dbReference>
<organism evidence="3 4">
    <name type="scientific">Neodothiora populina</name>
    <dbReference type="NCBI Taxonomy" id="2781224"/>
    <lineage>
        <taxon>Eukaryota</taxon>
        <taxon>Fungi</taxon>
        <taxon>Dikarya</taxon>
        <taxon>Ascomycota</taxon>
        <taxon>Pezizomycotina</taxon>
        <taxon>Dothideomycetes</taxon>
        <taxon>Dothideomycetidae</taxon>
        <taxon>Dothideales</taxon>
        <taxon>Dothioraceae</taxon>
        <taxon>Neodothiora</taxon>
    </lineage>
</organism>
<comment type="caution">
    <text evidence="3">The sequence shown here is derived from an EMBL/GenBank/DDBJ whole genome shotgun (WGS) entry which is preliminary data.</text>
</comment>
<proteinExistence type="predicted"/>
<evidence type="ECO:0000313" key="3">
    <source>
        <dbReference type="EMBL" id="KAL1302753.1"/>
    </source>
</evidence>
<dbReference type="InterPro" id="IPR000182">
    <property type="entry name" value="GNAT_dom"/>
</dbReference>
<dbReference type="InterPro" id="IPR016181">
    <property type="entry name" value="Acyl_CoA_acyltransferase"/>
</dbReference>
<dbReference type="GeneID" id="95976805"/>
<feature type="compositionally biased region" description="Polar residues" evidence="1">
    <location>
        <begin position="1"/>
        <end position="17"/>
    </location>
</feature>
<dbReference type="RefSeq" id="XP_069199029.1">
    <property type="nucleotide sequence ID" value="XM_069342526.1"/>
</dbReference>
<dbReference type="PANTHER" id="PTHR43415">
    <property type="entry name" value="SPERMIDINE N(1)-ACETYLTRANSFERASE"/>
    <property type="match status" value="1"/>
</dbReference>
<feature type="domain" description="N-acetyltransferase" evidence="2">
    <location>
        <begin position="68"/>
        <end position="213"/>
    </location>
</feature>
<dbReference type="EMBL" id="JBFMKM010000012">
    <property type="protein sequence ID" value="KAL1302753.1"/>
    <property type="molecule type" value="Genomic_DNA"/>
</dbReference>
<accession>A0ABR3PA08</accession>
<sequence>MSTSSTPKKPLPHQTSPMPHPFRSARLTYTTPDWTTTLSPHTSPASADDAFFHALNSNYTGLANAYPGLLKPVGTKDVSELKKFLEGCLLSVLMCIGRATGAVDTDGQDETELVRIGELHLSGPPPHAAHHRRAMDSINMLPEWQGQGYGSEAIEWVLEWGFLRAGLHRIGIGAFEWNPRAVALYQRLGFVLEGRSREAFFFEGEWYDGIELAMLDREWRAIKEKKMKKKDEEEHPFAF</sequence>
<dbReference type="Proteomes" id="UP001562354">
    <property type="component" value="Unassembled WGS sequence"/>
</dbReference>
<protein>
    <recommendedName>
        <fullName evidence="2">N-acetyltransferase domain-containing protein</fullName>
    </recommendedName>
</protein>
<name>A0ABR3PA08_9PEZI</name>
<gene>
    <name evidence="3" type="ORF">AAFC00_003103</name>
</gene>
<keyword evidence="4" id="KW-1185">Reference proteome</keyword>
<evidence type="ECO:0000256" key="1">
    <source>
        <dbReference type="SAM" id="MobiDB-lite"/>
    </source>
</evidence>
<reference evidence="3 4" key="1">
    <citation type="submission" date="2024-07" db="EMBL/GenBank/DDBJ databases">
        <title>Draft sequence of the Neodothiora populina.</title>
        <authorList>
            <person name="Drown D.D."/>
            <person name="Schuette U.S."/>
            <person name="Buechlein A.B."/>
            <person name="Rusch D.R."/>
            <person name="Winton L.W."/>
            <person name="Adams G.A."/>
        </authorList>
    </citation>
    <scope>NUCLEOTIDE SEQUENCE [LARGE SCALE GENOMIC DNA]</scope>
    <source>
        <strain evidence="3 4">CPC 39397</strain>
    </source>
</reference>
<dbReference type="SUPFAM" id="SSF55729">
    <property type="entry name" value="Acyl-CoA N-acyltransferases (Nat)"/>
    <property type="match status" value="1"/>
</dbReference>
<evidence type="ECO:0000313" key="4">
    <source>
        <dbReference type="Proteomes" id="UP001562354"/>
    </source>
</evidence>
<dbReference type="Gene3D" id="3.40.630.30">
    <property type="match status" value="1"/>
</dbReference>
<dbReference type="PANTHER" id="PTHR43415:SF3">
    <property type="entry name" value="GNAT-FAMILY ACETYLTRANSFERASE"/>
    <property type="match status" value="1"/>
</dbReference>
<dbReference type="Pfam" id="PF00583">
    <property type="entry name" value="Acetyltransf_1"/>
    <property type="match status" value="1"/>
</dbReference>
<dbReference type="CDD" id="cd04301">
    <property type="entry name" value="NAT_SF"/>
    <property type="match status" value="1"/>
</dbReference>